<dbReference type="GO" id="GO:0003700">
    <property type="term" value="F:DNA-binding transcription factor activity"/>
    <property type="evidence" value="ECO:0007669"/>
    <property type="project" value="InterPro"/>
</dbReference>
<dbReference type="GO" id="GO:0003677">
    <property type="term" value="F:DNA binding"/>
    <property type="evidence" value="ECO:0007669"/>
    <property type="project" value="UniProtKB-KW"/>
</dbReference>
<dbReference type="InterPro" id="IPR036390">
    <property type="entry name" value="WH_DNA-bd_sf"/>
</dbReference>
<proteinExistence type="predicted"/>
<dbReference type="SUPFAM" id="SSF46785">
    <property type="entry name" value="Winged helix' DNA-binding domain"/>
    <property type="match status" value="1"/>
</dbReference>
<dbReference type="InterPro" id="IPR000835">
    <property type="entry name" value="HTH_MarR-typ"/>
</dbReference>
<evidence type="ECO:0000313" key="5">
    <source>
        <dbReference type="EMBL" id="SEK34955.1"/>
    </source>
</evidence>
<dbReference type="AlphaFoldDB" id="A0A1H7GGQ0"/>
<keyword evidence="3" id="KW-0804">Transcription</keyword>
<dbReference type="Proteomes" id="UP000199081">
    <property type="component" value="Unassembled WGS sequence"/>
</dbReference>
<dbReference type="SMART" id="SM00347">
    <property type="entry name" value="HTH_MARR"/>
    <property type="match status" value="1"/>
</dbReference>
<sequence>MDPKINEINGYLVSIFNDVLMIEERTLQTSQFKDVSIKEMHTIDAIGMYQEHTTSEVAKKLGITVGTLTVSVNNLVRKGYVNRVRSEKDRRVVKLALTKQGRLLYRLHDKFHRDMVRETLTEMSEEEAEVLMKGLLNLHSFLERTKEQLPE</sequence>
<dbReference type="PANTHER" id="PTHR42756:SF1">
    <property type="entry name" value="TRANSCRIPTIONAL REPRESSOR OF EMRAB OPERON"/>
    <property type="match status" value="1"/>
</dbReference>
<dbReference type="EMBL" id="FNZU01000002">
    <property type="protein sequence ID" value="SEK34955.1"/>
    <property type="molecule type" value="Genomic_DNA"/>
</dbReference>
<reference evidence="6" key="1">
    <citation type="submission" date="2016-10" db="EMBL/GenBank/DDBJ databases">
        <authorList>
            <person name="Varghese N."/>
            <person name="Submissions S."/>
        </authorList>
    </citation>
    <scope>NUCLEOTIDE SEQUENCE [LARGE SCALE GENOMIC DNA]</scope>
    <source>
        <strain evidence="6">DSM 19183</strain>
    </source>
</reference>
<dbReference type="STRING" id="426702.SAMN04488099_102106"/>
<dbReference type="PROSITE" id="PS50995">
    <property type="entry name" value="HTH_MARR_2"/>
    <property type="match status" value="1"/>
</dbReference>
<evidence type="ECO:0000256" key="2">
    <source>
        <dbReference type="ARBA" id="ARBA00023125"/>
    </source>
</evidence>
<name>A0A1H7GGQ0_9LACT</name>
<accession>A0A1H7GGQ0</accession>
<keyword evidence="6" id="KW-1185">Reference proteome</keyword>
<dbReference type="PRINTS" id="PR00598">
    <property type="entry name" value="HTHMARR"/>
</dbReference>
<evidence type="ECO:0000313" key="6">
    <source>
        <dbReference type="Proteomes" id="UP000199081"/>
    </source>
</evidence>
<evidence type="ECO:0000259" key="4">
    <source>
        <dbReference type="PROSITE" id="PS50995"/>
    </source>
</evidence>
<dbReference type="PANTHER" id="PTHR42756">
    <property type="entry name" value="TRANSCRIPTIONAL REGULATOR, MARR"/>
    <property type="match status" value="1"/>
</dbReference>
<dbReference type="RefSeq" id="WP_170230946.1">
    <property type="nucleotide sequence ID" value="NZ_BJYC01000003.1"/>
</dbReference>
<feature type="domain" description="HTH marR-type" evidence="4">
    <location>
        <begin position="1"/>
        <end position="140"/>
    </location>
</feature>
<evidence type="ECO:0000256" key="1">
    <source>
        <dbReference type="ARBA" id="ARBA00023015"/>
    </source>
</evidence>
<gene>
    <name evidence="5" type="ORF">SAMN04488099_102106</name>
</gene>
<keyword evidence="2 5" id="KW-0238">DNA-binding</keyword>
<dbReference type="InterPro" id="IPR036388">
    <property type="entry name" value="WH-like_DNA-bd_sf"/>
</dbReference>
<organism evidence="5 6">
    <name type="scientific">Alkalibacterium pelagium</name>
    <dbReference type="NCBI Taxonomy" id="426702"/>
    <lineage>
        <taxon>Bacteria</taxon>
        <taxon>Bacillati</taxon>
        <taxon>Bacillota</taxon>
        <taxon>Bacilli</taxon>
        <taxon>Lactobacillales</taxon>
        <taxon>Carnobacteriaceae</taxon>
        <taxon>Alkalibacterium</taxon>
    </lineage>
</organism>
<dbReference type="Gene3D" id="1.10.10.10">
    <property type="entry name" value="Winged helix-like DNA-binding domain superfamily/Winged helix DNA-binding domain"/>
    <property type="match status" value="1"/>
</dbReference>
<keyword evidence="1" id="KW-0805">Transcription regulation</keyword>
<protein>
    <submittedName>
        <fullName evidence="5">DNA-binding transcriptional regulator, MarR family</fullName>
    </submittedName>
</protein>
<dbReference type="Pfam" id="PF12802">
    <property type="entry name" value="MarR_2"/>
    <property type="match status" value="1"/>
</dbReference>
<evidence type="ECO:0000256" key="3">
    <source>
        <dbReference type="ARBA" id="ARBA00023163"/>
    </source>
</evidence>